<name>A0A427XVV8_9TREE</name>
<organism evidence="1 2">
    <name type="scientific">Saitozyma podzolica</name>
    <dbReference type="NCBI Taxonomy" id="1890683"/>
    <lineage>
        <taxon>Eukaryota</taxon>
        <taxon>Fungi</taxon>
        <taxon>Dikarya</taxon>
        <taxon>Basidiomycota</taxon>
        <taxon>Agaricomycotina</taxon>
        <taxon>Tremellomycetes</taxon>
        <taxon>Tremellales</taxon>
        <taxon>Trimorphomycetaceae</taxon>
        <taxon>Saitozyma</taxon>
    </lineage>
</organism>
<proteinExistence type="predicted"/>
<dbReference type="InterPro" id="IPR008775">
    <property type="entry name" value="Phytyl_CoA_dOase-like"/>
</dbReference>
<gene>
    <name evidence="1" type="ORF">EHS25_005756</name>
</gene>
<evidence type="ECO:0000313" key="2">
    <source>
        <dbReference type="Proteomes" id="UP000279259"/>
    </source>
</evidence>
<dbReference type="Gene3D" id="2.60.120.620">
    <property type="entry name" value="q2cbj1_9rhob like domain"/>
    <property type="match status" value="1"/>
</dbReference>
<dbReference type="EMBL" id="RSCD01000025">
    <property type="protein sequence ID" value="RSH83046.1"/>
    <property type="molecule type" value="Genomic_DNA"/>
</dbReference>
<keyword evidence="2" id="KW-1185">Reference proteome</keyword>
<dbReference type="OrthoDB" id="445007at2759"/>
<dbReference type="SUPFAM" id="SSF51197">
    <property type="entry name" value="Clavaminate synthase-like"/>
    <property type="match status" value="1"/>
</dbReference>
<protein>
    <recommendedName>
        <fullName evidence="3">Phytanoyl-CoA dioxygenase</fullName>
    </recommendedName>
</protein>
<evidence type="ECO:0000313" key="1">
    <source>
        <dbReference type="EMBL" id="RSH83046.1"/>
    </source>
</evidence>
<dbReference type="Proteomes" id="UP000279259">
    <property type="component" value="Unassembled WGS sequence"/>
</dbReference>
<dbReference type="AlphaFoldDB" id="A0A427XVV8"/>
<reference evidence="1 2" key="1">
    <citation type="submission" date="2018-11" db="EMBL/GenBank/DDBJ databases">
        <title>Genome sequence of Saitozyma podzolica DSM 27192.</title>
        <authorList>
            <person name="Aliyu H."/>
            <person name="Gorte O."/>
            <person name="Ochsenreither K."/>
        </authorList>
    </citation>
    <scope>NUCLEOTIDE SEQUENCE [LARGE SCALE GENOMIC DNA]</scope>
    <source>
        <strain evidence="1 2">DSM 27192</strain>
    </source>
</reference>
<evidence type="ECO:0008006" key="3">
    <source>
        <dbReference type="Google" id="ProtNLM"/>
    </source>
</evidence>
<sequence length="338" mass="38962">MPVPTITRRSTPPPELPPFKFAARLDKPVFGDWRDELVTKGYAVVKAVPREKALEYREECFKWLESFPLGFDRSDVSTWKNEHLPVHVKGGMFHGYGYCHEKHLWDLRCEQGIIDAFAKIWGTDQLITSFDGGSIMLPNRTDVADGGKWEHMDQSLHRRGFYCCQGLVNLNDCGPEDGGLMVLEGSSKLVEEFFDIHGRESYNSWGPFDWYGFTDEQQEWFFERGCKWVKVCAEPGDLILWDSRTMHYNVRPSGDRDRVCTYITMAPASLLNDEDRALRIKCFEERTGTTHVPFAAIYSRSHEPVTRDGQPCPYDTGLPKIQPFETQRLLQLVGSERY</sequence>
<dbReference type="PANTHER" id="PTHR31630:SF6">
    <property type="entry name" value="PHYTANOYL-COA DIOXYGENASE-RELATED"/>
    <property type="match status" value="1"/>
</dbReference>
<accession>A0A427XVV8</accession>
<comment type="caution">
    <text evidence="1">The sequence shown here is derived from an EMBL/GenBank/DDBJ whole genome shotgun (WGS) entry which is preliminary data.</text>
</comment>
<dbReference type="Pfam" id="PF05721">
    <property type="entry name" value="PhyH"/>
    <property type="match status" value="1"/>
</dbReference>
<dbReference type="PANTHER" id="PTHR31630">
    <property type="entry name" value="PHYTANOYL-COA DIOXYGENASE-RELATED-RELATED"/>
    <property type="match status" value="1"/>
</dbReference>